<dbReference type="GO" id="GO:0006221">
    <property type="term" value="P:pyrimidine nucleotide biosynthetic process"/>
    <property type="evidence" value="ECO:0007669"/>
    <property type="project" value="UniProtKB-KW"/>
</dbReference>
<dbReference type="PANTHER" id="PTHR11692">
    <property type="entry name" value="BIFUNCTIONAL PURINE BIOSYNTHESIS PROTEIN PURH"/>
    <property type="match status" value="1"/>
</dbReference>
<dbReference type="EC" id="2.1.2.3" evidence="12"/>
<dbReference type="PANTHER" id="PTHR11692:SF0">
    <property type="entry name" value="BIFUNCTIONAL PURINE BIOSYNTHESIS PROTEIN ATIC"/>
    <property type="match status" value="1"/>
</dbReference>
<dbReference type="CDD" id="cd01421">
    <property type="entry name" value="IMPCH"/>
    <property type="match status" value="1"/>
</dbReference>
<dbReference type="Proteomes" id="UP000589516">
    <property type="component" value="Unassembled WGS sequence"/>
</dbReference>
<keyword evidence="7" id="KW-0665">Pyrimidine biosynthesis</keyword>
<dbReference type="GO" id="GO:0004643">
    <property type="term" value="F:phosphoribosylaminoimidazolecarboxamide formyltransferase activity"/>
    <property type="evidence" value="ECO:0007669"/>
    <property type="project" value="UniProtKB-EC"/>
</dbReference>
<dbReference type="SUPFAM" id="SSF53927">
    <property type="entry name" value="Cytidine deaminase-like"/>
    <property type="match status" value="1"/>
</dbReference>
<dbReference type="Gene3D" id="3.40.140.20">
    <property type="match status" value="2"/>
</dbReference>
<evidence type="ECO:0000313" key="12">
    <source>
        <dbReference type="EMBL" id="HIG63436.1"/>
    </source>
</evidence>
<dbReference type="GO" id="GO:0006189">
    <property type="term" value="P:'de novo' IMP biosynthetic process"/>
    <property type="evidence" value="ECO:0007669"/>
    <property type="project" value="UniProtKB-UniPathway"/>
</dbReference>
<gene>
    <name evidence="12" type="primary">purH</name>
    <name evidence="12" type="ORF">EYQ16_02820</name>
</gene>
<evidence type="ECO:0000256" key="3">
    <source>
        <dbReference type="ARBA" id="ARBA00007667"/>
    </source>
</evidence>
<dbReference type="GO" id="GO:0003937">
    <property type="term" value="F:IMP cyclohydrolase activity"/>
    <property type="evidence" value="ECO:0007669"/>
    <property type="project" value="UniProtKB-EC"/>
</dbReference>
<comment type="caution">
    <text evidence="12">The sequence shown here is derived from an EMBL/GenBank/DDBJ whole genome shotgun (WGS) entry which is preliminary data.</text>
</comment>
<dbReference type="HAMAP" id="MF_00139">
    <property type="entry name" value="PurH"/>
    <property type="match status" value="1"/>
</dbReference>
<feature type="domain" description="MGS-like" evidence="11">
    <location>
        <begin position="6"/>
        <end position="150"/>
    </location>
</feature>
<evidence type="ECO:0000256" key="6">
    <source>
        <dbReference type="ARBA" id="ARBA00022801"/>
    </source>
</evidence>
<dbReference type="InterPro" id="IPR024051">
    <property type="entry name" value="AICAR_Tfase_dup_dom_sf"/>
</dbReference>
<keyword evidence="5" id="KW-0658">Purine biosynthesis</keyword>
<protein>
    <submittedName>
        <fullName evidence="12">Bifunctional phosphoribosylaminoimidazolecarboxamide formyltransferase/IMP cyclohydrolase</fullName>
        <ecNumber evidence="12">2.1.2.3</ecNumber>
        <ecNumber evidence="12">3.5.4.10</ecNumber>
    </submittedName>
</protein>
<dbReference type="Pfam" id="PF02142">
    <property type="entry name" value="MGS"/>
    <property type="match status" value="1"/>
</dbReference>
<sequence length="516" mass="53987">MSSSKSRKATTQRALLSVSDKTGLVEFAAALAEAGWELVTSGGTATALREGGLTVTPVSEITGFPEMMGGRVKTLHPRIFGGILAREQDFAEAAEHGAPLFGIVAVNLYPFAAAARRDAPLPELIEQIDIGGPSLIRAAAKSHARVTVLVDPADYGRVAGALASDGLPEAERQALALKAFRHTAAYDALIQRTLGDRFGEAALPESLHVAGELALRPRYGENPHQQAAFYADPLAAGPGLATAEQLQGKELSYNNLLDLDAALAIAADFPEPAAAVVKHGNPCGAATGPELAATYKAALAGDPVSAFGGVIGLNREVDAETAAAITNSFKECVIAPAFSDAAREMLEAKSNLRLLATGPLDDYRPAAQLRSVTGGWLLQEGDTKTLDDADINIASDREPTSAEWKALRFGWRVVRHVRSNAIVLARDSRITGVGAGQMSRVDSVRIAIEKAGDAAHGSVMASDAFFPFRDGVDLAAAAGVTAIIQPGGSIRDDEVIAAANERGVALVLTGMRHFRH</sequence>
<name>A0A7C7ZDW0_9ARCH</name>
<dbReference type="FunFam" id="3.40.140.20:FF:000001">
    <property type="entry name" value="Bifunctional purine biosynthesis protein PurH"/>
    <property type="match status" value="1"/>
</dbReference>
<evidence type="ECO:0000256" key="5">
    <source>
        <dbReference type="ARBA" id="ARBA00022755"/>
    </source>
</evidence>
<dbReference type="EC" id="3.5.4.10" evidence="12"/>
<dbReference type="InterPro" id="IPR016193">
    <property type="entry name" value="Cytidine_deaminase-like"/>
</dbReference>
<comment type="similarity">
    <text evidence="3">Belongs to the PurH family.</text>
</comment>
<evidence type="ECO:0000259" key="11">
    <source>
        <dbReference type="PROSITE" id="PS51855"/>
    </source>
</evidence>
<evidence type="ECO:0000256" key="2">
    <source>
        <dbReference type="ARBA" id="ARBA00004954"/>
    </source>
</evidence>
<reference evidence="13" key="1">
    <citation type="journal article" date="2019" name="bioRxiv">
        <title>Genome diversification in globally distributed novel marine Proteobacteria is linked to environmental adaptation.</title>
        <authorList>
            <person name="Zhou Z."/>
            <person name="Tran P.Q."/>
            <person name="Kieft K."/>
            <person name="Anantharaman K."/>
        </authorList>
    </citation>
    <scope>NUCLEOTIDE SEQUENCE [LARGE SCALE GENOMIC DNA]</scope>
</reference>
<dbReference type="SMART" id="SM00851">
    <property type="entry name" value="MGS"/>
    <property type="match status" value="1"/>
</dbReference>
<evidence type="ECO:0000256" key="9">
    <source>
        <dbReference type="ARBA" id="ARBA00050488"/>
    </source>
</evidence>
<keyword evidence="8" id="KW-0511">Multifunctional enzyme</keyword>
<dbReference type="SMART" id="SM00798">
    <property type="entry name" value="AICARFT_IMPCHas"/>
    <property type="match status" value="1"/>
</dbReference>
<evidence type="ECO:0000256" key="4">
    <source>
        <dbReference type="ARBA" id="ARBA00022679"/>
    </source>
</evidence>
<dbReference type="EMBL" id="DUAV01000022">
    <property type="protein sequence ID" value="HIG63436.1"/>
    <property type="molecule type" value="Genomic_DNA"/>
</dbReference>
<dbReference type="InterPro" id="IPR002695">
    <property type="entry name" value="PurH-like"/>
</dbReference>
<accession>A0A7C7ZDW0</accession>
<dbReference type="InterPro" id="IPR036914">
    <property type="entry name" value="MGS-like_dom_sf"/>
</dbReference>
<comment type="pathway">
    <text evidence="2">Purine metabolism; IMP biosynthesis via de novo pathway; 5-formamido-1-(5-phospho-D-ribosyl)imidazole-4-carboxamide from 5-amino-1-(5-phospho-D-ribosyl)imidazole-4-carboxamide (10-formyl THF route): step 1/1.</text>
</comment>
<dbReference type="UniPathway" id="UPA00074">
    <property type="reaction ID" value="UER00133"/>
</dbReference>
<comment type="catalytic activity">
    <reaction evidence="10">
        <text>IMP + H2O = 5-formamido-1-(5-phospho-D-ribosyl)imidazole-4-carboxamide</text>
        <dbReference type="Rhea" id="RHEA:18445"/>
        <dbReference type="ChEBI" id="CHEBI:15377"/>
        <dbReference type="ChEBI" id="CHEBI:58053"/>
        <dbReference type="ChEBI" id="CHEBI:58467"/>
        <dbReference type="EC" id="3.5.4.10"/>
    </reaction>
</comment>
<dbReference type="FunFam" id="3.40.50.1380:FF:000001">
    <property type="entry name" value="Bifunctional purine biosynthesis protein PurH"/>
    <property type="match status" value="1"/>
</dbReference>
<dbReference type="AlphaFoldDB" id="A0A7C7ZDW0"/>
<evidence type="ECO:0000313" key="13">
    <source>
        <dbReference type="Proteomes" id="UP000589516"/>
    </source>
</evidence>
<dbReference type="InterPro" id="IPR011607">
    <property type="entry name" value="MGS-like_dom"/>
</dbReference>
<keyword evidence="6 12" id="KW-0378">Hydrolase</keyword>
<dbReference type="PIRSF" id="PIRSF000414">
    <property type="entry name" value="AICARFT_IMPCHas"/>
    <property type="match status" value="1"/>
</dbReference>
<dbReference type="NCBIfam" id="TIGR00355">
    <property type="entry name" value="purH"/>
    <property type="match status" value="1"/>
</dbReference>
<evidence type="ECO:0000256" key="1">
    <source>
        <dbReference type="ARBA" id="ARBA00004844"/>
    </source>
</evidence>
<proteinExistence type="inferred from homology"/>
<organism evidence="12 13">
    <name type="scientific">Marine Group III euryarchaeote</name>
    <dbReference type="NCBI Taxonomy" id="2173149"/>
    <lineage>
        <taxon>Archaea</taxon>
        <taxon>Methanobacteriati</taxon>
        <taxon>Thermoplasmatota</taxon>
        <taxon>Thermoplasmata</taxon>
        <taxon>Candidatus Thermoprofundales</taxon>
    </lineage>
</organism>
<dbReference type="Gene3D" id="3.40.50.1380">
    <property type="entry name" value="Methylglyoxal synthase-like domain"/>
    <property type="match status" value="1"/>
</dbReference>
<dbReference type="NCBIfam" id="NF002049">
    <property type="entry name" value="PRK00881.1"/>
    <property type="match status" value="1"/>
</dbReference>
<comment type="pathway">
    <text evidence="1">Purine metabolism; IMP biosynthesis via de novo pathway; IMP from 5-formamido-1-(5-phospho-D-ribosyl)imidazole-4-carboxamide: step 1/1.</text>
</comment>
<evidence type="ECO:0000256" key="7">
    <source>
        <dbReference type="ARBA" id="ARBA00022975"/>
    </source>
</evidence>
<dbReference type="SUPFAM" id="SSF52335">
    <property type="entry name" value="Methylglyoxal synthase-like"/>
    <property type="match status" value="1"/>
</dbReference>
<comment type="catalytic activity">
    <reaction evidence="9">
        <text>(6R)-10-formyltetrahydrofolate + 5-amino-1-(5-phospho-beta-D-ribosyl)imidazole-4-carboxamide = 5-formamido-1-(5-phospho-D-ribosyl)imidazole-4-carboxamide + (6S)-5,6,7,8-tetrahydrofolate</text>
        <dbReference type="Rhea" id="RHEA:22192"/>
        <dbReference type="ChEBI" id="CHEBI:57453"/>
        <dbReference type="ChEBI" id="CHEBI:58467"/>
        <dbReference type="ChEBI" id="CHEBI:58475"/>
        <dbReference type="ChEBI" id="CHEBI:195366"/>
        <dbReference type="EC" id="2.1.2.3"/>
    </reaction>
</comment>
<dbReference type="GO" id="GO:0005829">
    <property type="term" value="C:cytosol"/>
    <property type="evidence" value="ECO:0007669"/>
    <property type="project" value="TreeGrafter"/>
</dbReference>
<keyword evidence="4 12" id="KW-0808">Transferase</keyword>
<dbReference type="PROSITE" id="PS51855">
    <property type="entry name" value="MGS"/>
    <property type="match status" value="1"/>
</dbReference>
<dbReference type="Pfam" id="PF01808">
    <property type="entry name" value="AICARFT_IMPCHas"/>
    <property type="match status" value="1"/>
</dbReference>
<evidence type="ECO:0000256" key="8">
    <source>
        <dbReference type="ARBA" id="ARBA00023268"/>
    </source>
</evidence>
<evidence type="ECO:0000256" key="10">
    <source>
        <dbReference type="ARBA" id="ARBA00050687"/>
    </source>
</evidence>